<reference evidence="4 5" key="1">
    <citation type="submission" date="2016-10" db="EMBL/GenBank/DDBJ databases">
        <authorList>
            <person name="de Groot N.N."/>
        </authorList>
    </citation>
    <scope>NUCLEOTIDE SEQUENCE [LARGE SCALE GENOMIC DNA]</scope>
    <source>
        <strain evidence="5">KMM 9023,NRIC 0796,JCM 17311,KCTC 23692</strain>
    </source>
</reference>
<gene>
    <name evidence="4" type="ORF">SAMN04515673_1164</name>
</gene>
<dbReference type="CDD" id="cd16405">
    <property type="entry name" value="RepB_like_N"/>
    <property type="match status" value="1"/>
</dbReference>
<dbReference type="Pfam" id="PF02195">
    <property type="entry name" value="ParB_N"/>
    <property type="match status" value="1"/>
</dbReference>
<keyword evidence="5" id="KW-1185">Reference proteome</keyword>
<dbReference type="GO" id="GO:0007059">
    <property type="term" value="P:chromosome segregation"/>
    <property type="evidence" value="ECO:0007669"/>
    <property type="project" value="TreeGrafter"/>
</dbReference>
<dbReference type="InterPro" id="IPR050336">
    <property type="entry name" value="Chromosome_partition/occlusion"/>
</dbReference>
<feature type="coiled-coil region" evidence="1">
    <location>
        <begin position="56"/>
        <end position="83"/>
    </location>
</feature>
<dbReference type="SMART" id="SM00470">
    <property type="entry name" value="ParB"/>
    <property type="match status" value="1"/>
</dbReference>
<dbReference type="GO" id="GO:0005694">
    <property type="term" value="C:chromosome"/>
    <property type="evidence" value="ECO:0007669"/>
    <property type="project" value="TreeGrafter"/>
</dbReference>
<dbReference type="InterPro" id="IPR003115">
    <property type="entry name" value="ParB_N"/>
</dbReference>
<dbReference type="STRING" id="871652.SAMN04515673_1164"/>
<dbReference type="PANTHER" id="PTHR33375">
    <property type="entry name" value="CHROMOSOME-PARTITIONING PROTEIN PARB-RELATED"/>
    <property type="match status" value="1"/>
</dbReference>
<dbReference type="RefSeq" id="WP_092082450.1">
    <property type="nucleotide sequence ID" value="NZ_FOYI01000016.1"/>
</dbReference>
<feature type="domain" description="ParB-like N-terminal" evidence="3">
    <location>
        <begin position="84"/>
        <end position="180"/>
    </location>
</feature>
<dbReference type="PANTHER" id="PTHR33375:SF1">
    <property type="entry name" value="CHROMOSOME-PARTITIONING PROTEIN PARB-RELATED"/>
    <property type="match status" value="1"/>
</dbReference>
<evidence type="ECO:0000313" key="5">
    <source>
        <dbReference type="Proteomes" id="UP000199302"/>
    </source>
</evidence>
<evidence type="ECO:0000256" key="2">
    <source>
        <dbReference type="SAM" id="MobiDB-lite"/>
    </source>
</evidence>
<name>A0A1I6EN48_9RHOB</name>
<accession>A0A1I6EN48</accession>
<dbReference type="Gene3D" id="3.90.1530.30">
    <property type="match status" value="1"/>
</dbReference>
<protein>
    <submittedName>
        <fullName evidence="4">ParB-like nuclease domain-containing protein</fullName>
    </submittedName>
</protein>
<keyword evidence="1" id="KW-0175">Coiled coil</keyword>
<feature type="region of interest" description="Disordered" evidence="2">
    <location>
        <begin position="291"/>
        <end position="317"/>
    </location>
</feature>
<evidence type="ECO:0000313" key="4">
    <source>
        <dbReference type="EMBL" id="SFR19206.1"/>
    </source>
</evidence>
<dbReference type="AlphaFoldDB" id="A0A1I6EN48"/>
<feature type="compositionally biased region" description="Low complexity" evidence="2">
    <location>
        <begin position="8"/>
        <end position="19"/>
    </location>
</feature>
<dbReference type="InterPro" id="IPR037972">
    <property type="entry name" value="RepB_N"/>
</dbReference>
<dbReference type="SUPFAM" id="SSF110849">
    <property type="entry name" value="ParB/Sulfiredoxin"/>
    <property type="match status" value="1"/>
</dbReference>
<dbReference type="Proteomes" id="UP000199302">
    <property type="component" value="Unassembled WGS sequence"/>
</dbReference>
<evidence type="ECO:0000256" key="1">
    <source>
        <dbReference type="SAM" id="Coils"/>
    </source>
</evidence>
<organism evidence="4 5">
    <name type="scientific">Poseidonocella sedimentorum</name>
    <dbReference type="NCBI Taxonomy" id="871652"/>
    <lineage>
        <taxon>Bacteria</taxon>
        <taxon>Pseudomonadati</taxon>
        <taxon>Pseudomonadota</taxon>
        <taxon>Alphaproteobacteria</taxon>
        <taxon>Rhodobacterales</taxon>
        <taxon>Roseobacteraceae</taxon>
        <taxon>Poseidonocella</taxon>
    </lineage>
</organism>
<evidence type="ECO:0000259" key="3">
    <source>
        <dbReference type="SMART" id="SM00470"/>
    </source>
</evidence>
<dbReference type="InterPro" id="IPR036086">
    <property type="entry name" value="ParB/Sulfiredoxin_sf"/>
</dbReference>
<dbReference type="EMBL" id="FOYI01000016">
    <property type="protein sequence ID" value="SFR19206.1"/>
    <property type="molecule type" value="Genomic_DNA"/>
</dbReference>
<feature type="region of interest" description="Disordered" evidence="2">
    <location>
        <begin position="1"/>
        <end position="30"/>
    </location>
</feature>
<dbReference type="OrthoDB" id="7812516at2"/>
<proteinExistence type="predicted"/>
<sequence>MAKRKRLTPATRPAEAAPESLADTPPADLETKSVFQRYPMGVAPKPRAPIAQVAGASAAQAALEELSAEMSRARDEGRIVQRLALDAITADHLVRDRLALDEAELASLKASLKARGQQTPIEVVDRGGAGYGLISGWRRLQAIKALREETGETRFDKIDALIKPIGSVSESYVAMVEENEIRAALSFYERAHLAHEAARIGVYPDTATAIATLFANAAPAKRSKIGSFVRLHGALGGALRFPEAIPEKLGLALVAACEGQEGFTARLKDALRKTPPETAAEERAALEAALRRSGARSGGRAETSTATPEKGRARREVAPGVTLEARAGRVVLSGAAVTPELVEDLEAWLAGC</sequence>